<reference evidence="2 3" key="1">
    <citation type="journal article" date="2004" name="Proc. Natl. Acad. Sci. U.S.A.">
        <title>The complete genomic sequence of Nocardia farcinica IFM 10152.</title>
        <authorList>
            <person name="Ishikawa J."/>
            <person name="Yamashita A."/>
            <person name="Mikami Y."/>
            <person name="Hoshino Y."/>
            <person name="Kurita H."/>
            <person name="Hotta K."/>
            <person name="Shiba T."/>
            <person name="Hattori M."/>
        </authorList>
    </citation>
    <scope>NUCLEOTIDE SEQUENCE [LARGE SCALE GENOMIC DNA]</scope>
    <source>
        <strain evidence="2 3">IFM 10152</strain>
    </source>
</reference>
<proteinExistence type="predicted"/>
<name>Q5Z323_NOCFA</name>
<dbReference type="KEGG" id="nfa:NFA_3260"/>
<dbReference type="EMBL" id="AP006618">
    <property type="protein sequence ID" value="BAD55168.1"/>
    <property type="molecule type" value="Genomic_DNA"/>
</dbReference>
<accession>Q5Z323</accession>
<evidence type="ECO:0000313" key="2">
    <source>
        <dbReference type="EMBL" id="BAD55168.1"/>
    </source>
</evidence>
<evidence type="ECO:0000313" key="3">
    <source>
        <dbReference type="Proteomes" id="UP000006820"/>
    </source>
</evidence>
<dbReference type="AlphaFoldDB" id="Q5Z323"/>
<dbReference type="HOGENOM" id="CLU_2168330_0_0_11"/>
<protein>
    <submittedName>
        <fullName evidence="2">Uncharacterized protein</fullName>
    </submittedName>
</protein>
<organism evidence="2 3">
    <name type="scientific">Nocardia farcinica (strain IFM 10152)</name>
    <dbReference type="NCBI Taxonomy" id="247156"/>
    <lineage>
        <taxon>Bacteria</taxon>
        <taxon>Bacillati</taxon>
        <taxon>Actinomycetota</taxon>
        <taxon>Actinomycetes</taxon>
        <taxon>Mycobacteriales</taxon>
        <taxon>Nocardiaceae</taxon>
        <taxon>Nocardia</taxon>
    </lineage>
</organism>
<keyword evidence="3" id="KW-1185">Reference proteome</keyword>
<sequence length="110" mass="12280">MERLLVPARDEALRPGSGRRASTFTPWAGRLPLVNRPARMVGLVRVGVVTVGSGGCAASSGKSRRRCVVRPAGRSPLVDRPGRPRRRRATCHPSKRQVVRRVPPRWWLVW</sequence>
<feature type="region of interest" description="Disordered" evidence="1">
    <location>
        <begin position="73"/>
        <end position="95"/>
    </location>
</feature>
<feature type="compositionally biased region" description="Basic residues" evidence="1">
    <location>
        <begin position="83"/>
        <end position="95"/>
    </location>
</feature>
<gene>
    <name evidence="2" type="ordered locus">NFA_3260</name>
</gene>
<evidence type="ECO:0000256" key="1">
    <source>
        <dbReference type="SAM" id="MobiDB-lite"/>
    </source>
</evidence>
<dbReference type="Proteomes" id="UP000006820">
    <property type="component" value="Chromosome"/>
</dbReference>